<evidence type="ECO:0000256" key="3">
    <source>
        <dbReference type="ARBA" id="ARBA00023274"/>
    </source>
</evidence>
<dbReference type="EMBL" id="HBHT01007064">
    <property type="protein sequence ID" value="CAD9949637.1"/>
    <property type="molecule type" value="Transcribed_RNA"/>
</dbReference>
<dbReference type="GO" id="GO:1990726">
    <property type="term" value="C:Lsm1-7-Pat1 complex"/>
    <property type="evidence" value="ECO:0007669"/>
    <property type="project" value="TreeGrafter"/>
</dbReference>
<evidence type="ECO:0000313" key="7">
    <source>
        <dbReference type="EMBL" id="CAD9949637.1"/>
    </source>
</evidence>
<keyword evidence="1 4" id="KW-0963">Cytoplasm</keyword>
<dbReference type="PANTHER" id="PTHR15588">
    <property type="entry name" value="LSM1"/>
    <property type="match status" value="1"/>
</dbReference>
<evidence type="ECO:0000256" key="4">
    <source>
        <dbReference type="RuleBase" id="RU365047"/>
    </source>
</evidence>
<comment type="similarity">
    <text evidence="4">Belongs to the snRNP Sm proteins family.</text>
</comment>
<dbReference type="GO" id="GO:0000932">
    <property type="term" value="C:P-body"/>
    <property type="evidence" value="ECO:0007669"/>
    <property type="project" value="UniProtKB-SubCell"/>
</dbReference>
<protein>
    <recommendedName>
        <fullName evidence="4">U6 snRNA-associated Sm-like protein LSm1</fullName>
    </recommendedName>
</protein>
<keyword evidence="4" id="KW-0507">mRNA processing</keyword>
<dbReference type="SMART" id="SM00651">
    <property type="entry name" value="Sm"/>
    <property type="match status" value="1"/>
</dbReference>
<comment type="subunit">
    <text evidence="4">LSm subunits form a heteromer with a donut shape.</text>
</comment>
<proteinExistence type="inferred from homology"/>
<organism evidence="7">
    <name type="scientific">Entomoneis paludosa</name>
    <dbReference type="NCBI Taxonomy" id="265537"/>
    <lineage>
        <taxon>Eukaryota</taxon>
        <taxon>Sar</taxon>
        <taxon>Stramenopiles</taxon>
        <taxon>Ochrophyta</taxon>
        <taxon>Bacillariophyta</taxon>
        <taxon>Bacillariophyceae</taxon>
        <taxon>Bacillariophycidae</taxon>
        <taxon>Entomoneidaceae</taxon>
        <taxon>Entomoneis</taxon>
    </lineage>
</organism>
<dbReference type="InterPro" id="IPR001163">
    <property type="entry name" value="Sm_dom_euk/arc"/>
</dbReference>
<dbReference type="Pfam" id="PF01423">
    <property type="entry name" value="LSM"/>
    <property type="match status" value="1"/>
</dbReference>
<dbReference type="PANTHER" id="PTHR15588:SF8">
    <property type="entry name" value="U6 SNRNA-ASSOCIATED SM-LIKE PROTEIN LSM1"/>
    <property type="match status" value="1"/>
</dbReference>
<keyword evidence="3 4" id="KW-0687">Ribonucleoprotein</keyword>
<dbReference type="GO" id="GO:1990904">
    <property type="term" value="C:ribonucleoprotein complex"/>
    <property type="evidence" value="ECO:0007669"/>
    <property type="project" value="UniProtKB-KW"/>
</dbReference>
<gene>
    <name evidence="4" type="primary">LSM1</name>
    <name evidence="7" type="ORF">APAL1065_LOCUS4701</name>
</gene>
<dbReference type="SUPFAM" id="SSF81995">
    <property type="entry name" value="beta-sandwich domain of Sec23/24"/>
    <property type="match status" value="1"/>
</dbReference>
<feature type="region of interest" description="Disordered" evidence="5">
    <location>
        <begin position="1"/>
        <end position="69"/>
    </location>
</feature>
<evidence type="ECO:0000256" key="5">
    <source>
        <dbReference type="SAM" id="MobiDB-lite"/>
    </source>
</evidence>
<dbReference type="InterPro" id="IPR010920">
    <property type="entry name" value="LSM_dom_sf"/>
</dbReference>
<feature type="compositionally biased region" description="Low complexity" evidence="5">
    <location>
        <begin position="29"/>
        <end position="53"/>
    </location>
</feature>
<evidence type="ECO:0000259" key="6">
    <source>
        <dbReference type="SMART" id="SM00651"/>
    </source>
</evidence>
<dbReference type="CDD" id="cd01728">
    <property type="entry name" value="LSm1"/>
    <property type="match status" value="1"/>
</dbReference>
<dbReference type="AlphaFoldDB" id="A0A7S2VCK7"/>
<feature type="domain" description="Sm" evidence="6">
    <location>
        <begin position="85"/>
        <end position="157"/>
    </location>
</feature>
<evidence type="ECO:0000256" key="1">
    <source>
        <dbReference type="ARBA" id="ARBA00022490"/>
    </source>
</evidence>
<comment type="function">
    <text evidence="4">Probably involved with other LSm subunits in the general process of degradation of mRNAs.</text>
</comment>
<accession>A0A7S2VCK7</accession>
<reference evidence="7" key="1">
    <citation type="submission" date="2021-01" db="EMBL/GenBank/DDBJ databases">
        <authorList>
            <person name="Corre E."/>
            <person name="Pelletier E."/>
            <person name="Niang G."/>
            <person name="Scheremetjew M."/>
            <person name="Finn R."/>
            <person name="Kale V."/>
            <person name="Holt S."/>
            <person name="Cochrane G."/>
            <person name="Meng A."/>
            <person name="Brown T."/>
            <person name="Cohen L."/>
        </authorList>
    </citation>
    <scope>NUCLEOTIDE SEQUENCE</scope>
    <source>
        <strain evidence="7">CCMP125</strain>
    </source>
</reference>
<dbReference type="GO" id="GO:0006397">
    <property type="term" value="P:mRNA processing"/>
    <property type="evidence" value="ECO:0007669"/>
    <property type="project" value="UniProtKB-UniRule"/>
</dbReference>
<dbReference type="GO" id="GO:0003729">
    <property type="term" value="F:mRNA binding"/>
    <property type="evidence" value="ECO:0007669"/>
    <property type="project" value="TreeGrafter"/>
</dbReference>
<evidence type="ECO:0000256" key="2">
    <source>
        <dbReference type="ARBA" id="ARBA00022884"/>
    </source>
</evidence>
<dbReference type="InterPro" id="IPR044642">
    <property type="entry name" value="PTHR15588"/>
</dbReference>
<keyword evidence="2 4" id="KW-0694">RNA-binding</keyword>
<sequence>MNQQQQQQQPGRGGRGNAYQQQNPGRGGRAPNQQRPQQQYQQQRQQPSRQGPPHQGGGGRGAPPAVHNQSGVPFGYVPGYLPGSASLVEELDKLLLVVLRDGKHIVGKMISYDQFSNLILEDAAERRVVVANGICHFANIPLGLYIVRGDSLVLMGQMDSMRESHVMKEVSLEELEKIREQASKEETVWDFDSDLVA</sequence>
<dbReference type="Gene3D" id="2.30.30.100">
    <property type="match status" value="1"/>
</dbReference>
<dbReference type="SUPFAM" id="SSF50182">
    <property type="entry name" value="Sm-like ribonucleoproteins"/>
    <property type="match status" value="1"/>
</dbReference>
<dbReference type="InterPro" id="IPR034104">
    <property type="entry name" value="Lsm1"/>
</dbReference>
<dbReference type="GO" id="GO:0000290">
    <property type="term" value="P:deadenylation-dependent decapping of nuclear-transcribed mRNA"/>
    <property type="evidence" value="ECO:0007669"/>
    <property type="project" value="TreeGrafter"/>
</dbReference>
<name>A0A7S2VCK7_9STRA</name>
<comment type="subcellular location">
    <subcellularLocation>
        <location evidence="4">Cytoplasm</location>
    </subcellularLocation>
    <subcellularLocation>
        <location evidence="4">Cytoplasm</location>
        <location evidence="4">P-body</location>
    </subcellularLocation>
</comment>